<evidence type="ECO:0000256" key="3">
    <source>
        <dbReference type="ARBA" id="ARBA00023125"/>
    </source>
</evidence>
<evidence type="ECO:0000259" key="8">
    <source>
        <dbReference type="PROSITE" id="PS51032"/>
    </source>
</evidence>
<dbReference type="InterPro" id="IPR001471">
    <property type="entry name" value="AP2/ERF_dom"/>
</dbReference>
<dbReference type="InterPro" id="IPR016177">
    <property type="entry name" value="DNA-bd_dom_sf"/>
</dbReference>
<evidence type="ECO:0000256" key="6">
    <source>
        <dbReference type="ARBA" id="ARBA00023242"/>
    </source>
</evidence>
<dbReference type="PROSITE" id="PS51032">
    <property type="entry name" value="AP2_ERF"/>
    <property type="match status" value="1"/>
</dbReference>
<dbReference type="PANTHER" id="PTHR31839:SF2">
    <property type="entry name" value="DEHYDRATION-RESPONSIVE ELEMENT-BINDING PROTEIN 1D"/>
    <property type="match status" value="1"/>
</dbReference>
<dbReference type="Gene3D" id="3.30.730.10">
    <property type="entry name" value="AP2/ERF domain"/>
    <property type="match status" value="1"/>
</dbReference>
<keyword evidence="5" id="KW-0804">Transcription</keyword>
<keyword evidence="10" id="KW-1185">Reference proteome</keyword>
<name>A0ABR0NIJ8_GOSAR</name>
<keyword evidence="6" id="KW-0539">Nucleus</keyword>
<dbReference type="SMART" id="SM00380">
    <property type="entry name" value="AP2"/>
    <property type="match status" value="1"/>
</dbReference>
<evidence type="ECO:0000313" key="9">
    <source>
        <dbReference type="EMBL" id="KAK5793758.1"/>
    </source>
</evidence>
<proteinExistence type="inferred from homology"/>
<reference evidence="9 10" key="1">
    <citation type="submission" date="2023-03" db="EMBL/GenBank/DDBJ databases">
        <title>WGS of Gossypium arboreum.</title>
        <authorList>
            <person name="Yu D."/>
        </authorList>
    </citation>
    <scope>NUCLEOTIDE SEQUENCE [LARGE SCALE GENOMIC DNA]</scope>
    <source>
        <tissue evidence="9">Leaf</tissue>
    </source>
</reference>
<keyword evidence="4" id="KW-0010">Activator</keyword>
<comment type="similarity">
    <text evidence="7">Belongs to the AP2/ERF transcription factor family. ERF subfamily.</text>
</comment>
<keyword evidence="3" id="KW-0238">DNA-binding</keyword>
<comment type="caution">
    <text evidence="9">The sequence shown here is derived from an EMBL/GenBank/DDBJ whole genome shotgun (WGS) entry which is preliminary data.</text>
</comment>
<feature type="domain" description="AP2/ERF" evidence="8">
    <location>
        <begin position="1"/>
        <end position="42"/>
    </location>
</feature>
<evidence type="ECO:0000256" key="1">
    <source>
        <dbReference type="ARBA" id="ARBA00004123"/>
    </source>
</evidence>
<gene>
    <name evidence="9" type="ORF">PVK06_034915</name>
</gene>
<dbReference type="EMBL" id="JARKNE010000010">
    <property type="protein sequence ID" value="KAK5793758.1"/>
    <property type="molecule type" value="Genomic_DNA"/>
</dbReference>
<dbReference type="InterPro" id="IPR036955">
    <property type="entry name" value="AP2/ERF_dom_sf"/>
</dbReference>
<evidence type="ECO:0000256" key="2">
    <source>
        <dbReference type="ARBA" id="ARBA00023015"/>
    </source>
</evidence>
<organism evidence="9 10">
    <name type="scientific">Gossypium arboreum</name>
    <name type="common">Tree cotton</name>
    <name type="synonym">Gossypium nanking</name>
    <dbReference type="NCBI Taxonomy" id="29729"/>
    <lineage>
        <taxon>Eukaryota</taxon>
        <taxon>Viridiplantae</taxon>
        <taxon>Streptophyta</taxon>
        <taxon>Embryophyta</taxon>
        <taxon>Tracheophyta</taxon>
        <taxon>Spermatophyta</taxon>
        <taxon>Magnoliopsida</taxon>
        <taxon>eudicotyledons</taxon>
        <taxon>Gunneridae</taxon>
        <taxon>Pentapetalae</taxon>
        <taxon>rosids</taxon>
        <taxon>malvids</taxon>
        <taxon>Malvales</taxon>
        <taxon>Malvaceae</taxon>
        <taxon>Malvoideae</taxon>
        <taxon>Gossypium</taxon>
    </lineage>
</organism>
<keyword evidence="2" id="KW-0805">Transcription regulation</keyword>
<evidence type="ECO:0000256" key="7">
    <source>
        <dbReference type="ARBA" id="ARBA00024343"/>
    </source>
</evidence>
<evidence type="ECO:0000256" key="4">
    <source>
        <dbReference type="ARBA" id="ARBA00023159"/>
    </source>
</evidence>
<sequence>MRGPNKKSRIWLGNFPTTEMATHAHHVATIALRGRSACLNFTDSAWNLPIPASSNAKDIQKMVANVVKNFKMIEQSNENCRNDTKRGENILMEKGFYLVEEVLFGAKILGKHGHRCDDVISSFWP</sequence>
<dbReference type="Proteomes" id="UP001358586">
    <property type="component" value="Chromosome 10"/>
</dbReference>
<dbReference type="InterPro" id="IPR045277">
    <property type="entry name" value="DRE1A-I"/>
</dbReference>
<dbReference type="CDD" id="cd00018">
    <property type="entry name" value="AP2"/>
    <property type="match status" value="1"/>
</dbReference>
<protein>
    <recommendedName>
        <fullName evidence="8">AP2/ERF domain-containing protein</fullName>
    </recommendedName>
</protein>
<accession>A0ABR0NIJ8</accession>
<dbReference type="PANTHER" id="PTHR31839">
    <property type="entry name" value="DEHYDRATION-RESPONSIVE ELEMENT-BINDING PROTEIN 1D"/>
    <property type="match status" value="1"/>
</dbReference>
<comment type="subcellular location">
    <subcellularLocation>
        <location evidence="1">Nucleus</location>
    </subcellularLocation>
</comment>
<dbReference type="SUPFAM" id="SSF54171">
    <property type="entry name" value="DNA-binding domain"/>
    <property type="match status" value="1"/>
</dbReference>
<evidence type="ECO:0000256" key="5">
    <source>
        <dbReference type="ARBA" id="ARBA00023163"/>
    </source>
</evidence>
<evidence type="ECO:0000313" key="10">
    <source>
        <dbReference type="Proteomes" id="UP001358586"/>
    </source>
</evidence>